<sequence length="155" mass="17185">MCCLPYRTPVLRYDERKRVQRKREQRNHITGGLVPLRLFLCVMLVAGGDSVDDRDVDSGRLAHRFPNLLDVDIVQACIVSPRDSGICLSNKFVSIHVSSFVSDSISIWKPDFLGPNLIDRGVQILAQGCPNLRRLVLLGATNDGLVSIANECLAL</sequence>
<dbReference type="EMBL" id="CM042011">
    <property type="protein sequence ID" value="KAI3766718.1"/>
    <property type="molecule type" value="Genomic_DNA"/>
</dbReference>
<proteinExistence type="predicted"/>
<evidence type="ECO:0000313" key="1">
    <source>
        <dbReference type="EMBL" id="KAI3766718.1"/>
    </source>
</evidence>
<organism evidence="1 2">
    <name type="scientific">Cichorium intybus</name>
    <name type="common">Chicory</name>
    <dbReference type="NCBI Taxonomy" id="13427"/>
    <lineage>
        <taxon>Eukaryota</taxon>
        <taxon>Viridiplantae</taxon>
        <taxon>Streptophyta</taxon>
        <taxon>Embryophyta</taxon>
        <taxon>Tracheophyta</taxon>
        <taxon>Spermatophyta</taxon>
        <taxon>Magnoliopsida</taxon>
        <taxon>eudicotyledons</taxon>
        <taxon>Gunneridae</taxon>
        <taxon>Pentapetalae</taxon>
        <taxon>asterids</taxon>
        <taxon>campanulids</taxon>
        <taxon>Asterales</taxon>
        <taxon>Asteraceae</taxon>
        <taxon>Cichorioideae</taxon>
        <taxon>Cichorieae</taxon>
        <taxon>Cichoriinae</taxon>
        <taxon>Cichorium</taxon>
    </lineage>
</organism>
<evidence type="ECO:0000313" key="2">
    <source>
        <dbReference type="Proteomes" id="UP001055811"/>
    </source>
</evidence>
<reference evidence="2" key="1">
    <citation type="journal article" date="2022" name="Mol. Ecol. Resour.">
        <title>The genomes of chicory, endive, great burdock and yacon provide insights into Asteraceae palaeo-polyploidization history and plant inulin production.</title>
        <authorList>
            <person name="Fan W."/>
            <person name="Wang S."/>
            <person name="Wang H."/>
            <person name="Wang A."/>
            <person name="Jiang F."/>
            <person name="Liu H."/>
            <person name="Zhao H."/>
            <person name="Xu D."/>
            <person name="Zhang Y."/>
        </authorList>
    </citation>
    <scope>NUCLEOTIDE SEQUENCE [LARGE SCALE GENOMIC DNA]</scope>
    <source>
        <strain evidence="2">cv. Punajuju</strain>
    </source>
</reference>
<gene>
    <name evidence="1" type="ORF">L2E82_16788</name>
</gene>
<dbReference type="Proteomes" id="UP001055811">
    <property type="component" value="Linkage Group LG03"/>
</dbReference>
<name>A0ACB9F5V8_CICIN</name>
<comment type="caution">
    <text evidence="1">The sequence shown here is derived from an EMBL/GenBank/DDBJ whole genome shotgun (WGS) entry which is preliminary data.</text>
</comment>
<keyword evidence="2" id="KW-1185">Reference proteome</keyword>
<accession>A0ACB9F5V8</accession>
<reference evidence="1 2" key="2">
    <citation type="journal article" date="2022" name="Mol. Ecol. Resour.">
        <title>The genomes of chicory, endive, great burdock and yacon provide insights into Asteraceae paleo-polyploidization history and plant inulin production.</title>
        <authorList>
            <person name="Fan W."/>
            <person name="Wang S."/>
            <person name="Wang H."/>
            <person name="Wang A."/>
            <person name="Jiang F."/>
            <person name="Liu H."/>
            <person name="Zhao H."/>
            <person name="Xu D."/>
            <person name="Zhang Y."/>
        </authorList>
    </citation>
    <scope>NUCLEOTIDE SEQUENCE [LARGE SCALE GENOMIC DNA]</scope>
    <source>
        <strain evidence="2">cv. Punajuju</strain>
        <tissue evidence="1">Leaves</tissue>
    </source>
</reference>
<protein>
    <submittedName>
        <fullName evidence="1">Uncharacterized protein</fullName>
    </submittedName>
</protein>